<evidence type="ECO:0000313" key="2">
    <source>
        <dbReference type="Proteomes" id="UP000252707"/>
    </source>
</evidence>
<organism evidence="1 2">
    <name type="scientific">Thioalbus denitrificans</name>
    <dbReference type="NCBI Taxonomy" id="547122"/>
    <lineage>
        <taxon>Bacteria</taxon>
        <taxon>Pseudomonadati</taxon>
        <taxon>Pseudomonadota</taxon>
        <taxon>Gammaproteobacteria</taxon>
        <taxon>Chromatiales</taxon>
        <taxon>Ectothiorhodospiraceae</taxon>
        <taxon>Thioalbus</taxon>
    </lineage>
</organism>
<accession>A0A369CFT2</accession>
<reference evidence="1 2" key="1">
    <citation type="submission" date="2018-07" db="EMBL/GenBank/DDBJ databases">
        <title>Genomic Encyclopedia of Type Strains, Phase IV (KMG-IV): sequencing the most valuable type-strain genomes for metagenomic binning, comparative biology and taxonomic classification.</title>
        <authorList>
            <person name="Goeker M."/>
        </authorList>
    </citation>
    <scope>NUCLEOTIDE SEQUENCE [LARGE SCALE GENOMIC DNA]</scope>
    <source>
        <strain evidence="1 2">DSM 26407</strain>
    </source>
</reference>
<dbReference type="AlphaFoldDB" id="A0A369CFT2"/>
<keyword evidence="2" id="KW-1185">Reference proteome</keyword>
<protein>
    <submittedName>
        <fullName evidence="1">Uncharacterized protein</fullName>
    </submittedName>
</protein>
<comment type="caution">
    <text evidence="1">The sequence shown here is derived from an EMBL/GenBank/DDBJ whole genome shotgun (WGS) entry which is preliminary data.</text>
</comment>
<sequence length="92" mass="10662">MTVNKHIDSTTETEAVRLLRYYGYSVRQVSQHLGSDPTIAYKALDRERCHRMLHGNLLKIRRVVEGMLASRGWRGKPAELWTEYDDSTRKAA</sequence>
<proteinExistence type="predicted"/>
<dbReference type="Proteomes" id="UP000252707">
    <property type="component" value="Unassembled WGS sequence"/>
</dbReference>
<dbReference type="EMBL" id="QPJY01000002">
    <property type="protein sequence ID" value="RCX32098.1"/>
    <property type="molecule type" value="Genomic_DNA"/>
</dbReference>
<name>A0A369CFT2_9GAMM</name>
<gene>
    <name evidence="1" type="ORF">DFQ59_102451</name>
</gene>
<evidence type="ECO:0000313" key="1">
    <source>
        <dbReference type="EMBL" id="RCX32098.1"/>
    </source>
</evidence>